<dbReference type="PANTHER" id="PTHR47332:SF4">
    <property type="entry name" value="SET DOMAIN-CONTAINING PROTEIN 5"/>
    <property type="match status" value="1"/>
</dbReference>
<name>A0A9K3D1V0_9EUKA</name>
<dbReference type="SMART" id="SM00317">
    <property type="entry name" value="SET"/>
    <property type="match status" value="1"/>
</dbReference>
<evidence type="ECO:0000313" key="4">
    <source>
        <dbReference type="Proteomes" id="UP000265618"/>
    </source>
</evidence>
<dbReference type="Proteomes" id="UP000265618">
    <property type="component" value="Unassembled WGS sequence"/>
</dbReference>
<feature type="compositionally biased region" description="Basic residues" evidence="1">
    <location>
        <begin position="389"/>
        <end position="411"/>
    </location>
</feature>
<reference evidence="3 4" key="1">
    <citation type="journal article" date="2018" name="PLoS ONE">
        <title>The draft genome of Kipferlia bialata reveals reductive genome evolution in fornicate parasites.</title>
        <authorList>
            <person name="Tanifuji G."/>
            <person name="Takabayashi S."/>
            <person name="Kume K."/>
            <person name="Takagi M."/>
            <person name="Nakayama T."/>
            <person name="Kamikawa R."/>
            <person name="Inagaki Y."/>
            <person name="Hashimoto T."/>
        </authorList>
    </citation>
    <scope>NUCLEOTIDE SEQUENCE [LARGE SCALE GENOMIC DNA]</scope>
    <source>
        <strain evidence="3">NY0173</strain>
    </source>
</reference>
<feature type="region of interest" description="Disordered" evidence="1">
    <location>
        <begin position="354"/>
        <end position="411"/>
    </location>
</feature>
<dbReference type="InterPro" id="IPR046341">
    <property type="entry name" value="SET_dom_sf"/>
</dbReference>
<dbReference type="PANTHER" id="PTHR47332">
    <property type="entry name" value="SET DOMAIN-CONTAINING PROTEIN 5"/>
    <property type="match status" value="1"/>
</dbReference>
<evidence type="ECO:0000313" key="3">
    <source>
        <dbReference type="EMBL" id="GIQ86675.1"/>
    </source>
</evidence>
<sequence>MGIQSDPRFALQDIPGKGRGLVASQAFERGDVILHEKPLFIAPKEYRDLSGRHDSKEAMAFREAYLTKLVAALAPSEREAVWDLQDIWSERQGTPKRLSGIVHTNSLSGSEDLGIFAVGSYFNHSCLPTVNYFWCEGERGGEGPSELFTAARDIKVGEELTIYYNDMKQPRARRRHLLQASFNCVCRCEVCSLEGDLQTESDAKRCRMTEIKGELDALWTEGQFNPRCLHRTLPLALELIRLTVDEFQSDPWHMESAFAEGFEAAYACGKGELARKMAYNQLAAKMHTEGHSAKVPHGNGHSLQALKAICMDPRKHNLRHSFSLNVRPKDLQPVLASVREGGFACLSEEIGMPVWPSSHTPVSEKESERDRRERVRRETEAKKAETAAKNRRRRKNKKNKKKNAKKTKGRK</sequence>
<comment type="caution">
    <text evidence="3">The sequence shown here is derived from an EMBL/GenBank/DDBJ whole genome shotgun (WGS) entry which is preliminary data.</text>
</comment>
<dbReference type="EMBL" id="BDIP01002687">
    <property type="protein sequence ID" value="GIQ86675.1"/>
    <property type="molecule type" value="Genomic_DNA"/>
</dbReference>
<keyword evidence="4" id="KW-1185">Reference proteome</keyword>
<dbReference type="AlphaFoldDB" id="A0A9K3D1V0"/>
<evidence type="ECO:0000256" key="1">
    <source>
        <dbReference type="SAM" id="MobiDB-lite"/>
    </source>
</evidence>
<dbReference type="CDD" id="cd20071">
    <property type="entry name" value="SET_SMYD"/>
    <property type="match status" value="1"/>
</dbReference>
<proteinExistence type="predicted"/>
<feature type="domain" description="SET" evidence="2">
    <location>
        <begin position="7"/>
        <end position="165"/>
    </location>
</feature>
<gene>
    <name evidence="3" type="ORF">KIPB_008572</name>
</gene>
<dbReference type="PROSITE" id="PS50280">
    <property type="entry name" value="SET"/>
    <property type="match status" value="1"/>
</dbReference>
<organism evidence="3 4">
    <name type="scientific">Kipferlia bialata</name>
    <dbReference type="NCBI Taxonomy" id="797122"/>
    <lineage>
        <taxon>Eukaryota</taxon>
        <taxon>Metamonada</taxon>
        <taxon>Carpediemonas-like organisms</taxon>
        <taxon>Kipferlia</taxon>
    </lineage>
</organism>
<evidence type="ECO:0000259" key="2">
    <source>
        <dbReference type="PROSITE" id="PS50280"/>
    </source>
</evidence>
<protein>
    <recommendedName>
        <fullName evidence="2">SET domain-containing protein</fullName>
    </recommendedName>
</protein>
<accession>A0A9K3D1V0</accession>
<dbReference type="InterPro" id="IPR053185">
    <property type="entry name" value="SET_domain_protein"/>
</dbReference>
<dbReference type="SUPFAM" id="SSF82199">
    <property type="entry name" value="SET domain"/>
    <property type="match status" value="1"/>
</dbReference>
<dbReference type="InterPro" id="IPR001214">
    <property type="entry name" value="SET_dom"/>
</dbReference>
<dbReference type="Pfam" id="PF00856">
    <property type="entry name" value="SET"/>
    <property type="match status" value="1"/>
</dbReference>
<dbReference type="OrthoDB" id="265717at2759"/>
<feature type="compositionally biased region" description="Basic and acidic residues" evidence="1">
    <location>
        <begin position="362"/>
        <end position="388"/>
    </location>
</feature>
<dbReference type="Gene3D" id="2.170.270.10">
    <property type="entry name" value="SET domain"/>
    <property type="match status" value="1"/>
</dbReference>